<dbReference type="PROSITE" id="PS50943">
    <property type="entry name" value="HTH_CROC1"/>
    <property type="match status" value="1"/>
</dbReference>
<dbReference type="InterPro" id="IPR035965">
    <property type="entry name" value="PAS-like_dom_sf"/>
</dbReference>
<evidence type="ECO:0000259" key="1">
    <source>
        <dbReference type="PROSITE" id="PS50943"/>
    </source>
</evidence>
<dbReference type="CDD" id="cd00093">
    <property type="entry name" value="HTH_XRE"/>
    <property type="match status" value="1"/>
</dbReference>
<dbReference type="InterPro" id="IPR010982">
    <property type="entry name" value="Lambda_DNA-bd_dom_sf"/>
</dbReference>
<sequence>MMVDMFANTANAILIIREQQNTRYIHDCTKSFCHATGFKQEDLIGSKLMDMPDSASNDFWPLIDRMCVTISGRKPEVQAEFDLVMPGDFHIFAEIHLKTLRYANESYYLLTLKDRSEHKWIHDFLLQQRIEMSLILTSTGSITSMRSYHEPMPFDRQTISMVPGQRFVADCDRDRVRAFLSTLRSRGDTAPRPLTFKLQLFEDQYNAYALIKPFFYADGTFRCFAILILTVEAIEQTEAGKPSKKMKIAMEEYSQDETSDPSFKLRLLMLKRNMTVTKLAESTQISLTTISNIRNGKIKKPQRLTAHLIAEQLGVSPDDIWGPL</sequence>
<dbReference type="EMBL" id="QTTN01000030">
    <property type="protein sequence ID" value="REE70457.1"/>
    <property type="molecule type" value="Genomic_DNA"/>
</dbReference>
<dbReference type="GO" id="GO:0003677">
    <property type="term" value="F:DNA binding"/>
    <property type="evidence" value="ECO:0007669"/>
    <property type="project" value="InterPro"/>
</dbReference>
<name>A0A3D9QWU2_9BACL</name>
<keyword evidence="3" id="KW-1185">Reference proteome</keyword>
<comment type="caution">
    <text evidence="2">The sequence shown here is derived from an EMBL/GenBank/DDBJ whole genome shotgun (WGS) entry which is preliminary data.</text>
</comment>
<reference evidence="2 3" key="1">
    <citation type="submission" date="2018-08" db="EMBL/GenBank/DDBJ databases">
        <title>Genomic Encyclopedia of Type Strains, Phase III (KMG-III): the genomes of soil and plant-associated and newly described type strains.</title>
        <authorList>
            <person name="Whitman W."/>
        </authorList>
    </citation>
    <scope>NUCLEOTIDE SEQUENCE [LARGE SCALE GENOMIC DNA]</scope>
    <source>
        <strain evidence="2 3">CGMCC 1.10966</strain>
    </source>
</reference>
<evidence type="ECO:0000313" key="2">
    <source>
        <dbReference type="EMBL" id="REE70457.1"/>
    </source>
</evidence>
<protein>
    <submittedName>
        <fullName evidence="2">Helix-turn-helix protein</fullName>
    </submittedName>
</protein>
<accession>A0A3D9QWU2</accession>
<organism evidence="2 3">
    <name type="scientific">Paenibacillus taihuensis</name>
    <dbReference type="NCBI Taxonomy" id="1156355"/>
    <lineage>
        <taxon>Bacteria</taxon>
        <taxon>Bacillati</taxon>
        <taxon>Bacillota</taxon>
        <taxon>Bacilli</taxon>
        <taxon>Bacillales</taxon>
        <taxon>Paenibacillaceae</taxon>
        <taxon>Paenibacillus</taxon>
    </lineage>
</organism>
<dbReference type="Gene3D" id="3.30.450.20">
    <property type="entry name" value="PAS domain"/>
    <property type="match status" value="1"/>
</dbReference>
<dbReference type="RefSeq" id="WP_116191112.1">
    <property type="nucleotide sequence ID" value="NZ_QTTN01000030.1"/>
</dbReference>
<dbReference type="SUPFAM" id="SSF47413">
    <property type="entry name" value="lambda repressor-like DNA-binding domains"/>
    <property type="match status" value="1"/>
</dbReference>
<evidence type="ECO:0000313" key="3">
    <source>
        <dbReference type="Proteomes" id="UP000256304"/>
    </source>
</evidence>
<dbReference type="InterPro" id="IPR001387">
    <property type="entry name" value="Cro/C1-type_HTH"/>
</dbReference>
<dbReference type="SUPFAM" id="SSF55785">
    <property type="entry name" value="PYP-like sensor domain (PAS domain)"/>
    <property type="match status" value="1"/>
</dbReference>
<dbReference type="AlphaFoldDB" id="A0A3D9QWU2"/>
<dbReference type="Proteomes" id="UP000256304">
    <property type="component" value="Unassembled WGS sequence"/>
</dbReference>
<dbReference type="SMART" id="SM00530">
    <property type="entry name" value="HTH_XRE"/>
    <property type="match status" value="1"/>
</dbReference>
<dbReference type="Gene3D" id="1.10.260.40">
    <property type="entry name" value="lambda repressor-like DNA-binding domains"/>
    <property type="match status" value="1"/>
</dbReference>
<gene>
    <name evidence="2" type="ORF">A8990_13011</name>
</gene>
<dbReference type="Pfam" id="PF13443">
    <property type="entry name" value="HTH_26"/>
    <property type="match status" value="1"/>
</dbReference>
<feature type="domain" description="HTH cro/C1-type" evidence="1">
    <location>
        <begin position="265"/>
        <end position="320"/>
    </location>
</feature>
<dbReference type="OrthoDB" id="2561450at2"/>
<proteinExistence type="predicted"/>